<feature type="domain" description="Thioester reductase (TE)" evidence="3">
    <location>
        <begin position="54"/>
        <end position="295"/>
    </location>
</feature>
<dbReference type="InterPro" id="IPR051414">
    <property type="entry name" value="Adenylate-forming_Reductase"/>
</dbReference>
<dbReference type="PANTHER" id="PTHR43439">
    <property type="entry name" value="PHENYLACETATE-COENZYME A LIGASE"/>
    <property type="match status" value="1"/>
</dbReference>
<dbReference type="OrthoDB" id="429813at2759"/>
<gene>
    <name evidence="4" type="ORF">F5147DRAFT_118261</name>
</gene>
<name>A0A9P7FLM4_9AGAM</name>
<comment type="caution">
    <text evidence="4">The sequence shown here is derived from an EMBL/GenBank/DDBJ whole genome shotgun (WGS) entry which is preliminary data.</text>
</comment>
<dbReference type="InterPro" id="IPR036291">
    <property type="entry name" value="NAD(P)-bd_dom_sf"/>
</dbReference>
<dbReference type="RefSeq" id="XP_041299439.1">
    <property type="nucleotide sequence ID" value="XM_041428108.1"/>
</dbReference>
<keyword evidence="2" id="KW-0597">Phosphoprotein</keyword>
<evidence type="ECO:0000313" key="5">
    <source>
        <dbReference type="Proteomes" id="UP000823399"/>
    </source>
</evidence>
<sequence length="421" mass="45824">MSSGNEGALAQRSSLEIVRELVKKYSSFAYTQKAHANGTNGTASNSVTPRVVVLTGATGSLGAYILDELLSDPSVATVYCLCRAKDDADASSRITASMKTRKLLSRYEQVQTRVKALASDLSTDKLGLKTDMYNEIVTRATLIIHNAWAVNFNLGISSFEPHIRGAVNLINVALASPHPRPADFYFASSISAVAAWQGPDSIPEAITDDPSVAQGLGYAQSKWITEKLCQVASQQTPIRAGVLRIGQMVGDSQNGVWNETEAISLIIKCTDTIGILPDLDESVSWLPVDYAAKAIIDLVNVPPQRLPLGECPVWNVIHPKLVPWTSVLSSLQHAGLKFKALPRHEWIKALRASPIDEVNNPSRKLLTFFENKYGQEELVTRYPLLTVQSEKASKSLRSAPIADDGLVGKWVAAWRETGFLA</sequence>
<reference evidence="4" key="1">
    <citation type="journal article" date="2020" name="New Phytol.">
        <title>Comparative genomics reveals dynamic genome evolution in host specialist ectomycorrhizal fungi.</title>
        <authorList>
            <person name="Lofgren L.A."/>
            <person name="Nguyen N.H."/>
            <person name="Vilgalys R."/>
            <person name="Ruytinx J."/>
            <person name="Liao H.L."/>
            <person name="Branco S."/>
            <person name="Kuo A."/>
            <person name="LaButti K."/>
            <person name="Lipzen A."/>
            <person name="Andreopoulos W."/>
            <person name="Pangilinan J."/>
            <person name="Riley R."/>
            <person name="Hundley H."/>
            <person name="Na H."/>
            <person name="Barry K."/>
            <person name="Grigoriev I.V."/>
            <person name="Stajich J.E."/>
            <person name="Kennedy P.G."/>
        </authorList>
    </citation>
    <scope>NUCLEOTIDE SEQUENCE</scope>
    <source>
        <strain evidence="4">FC423</strain>
    </source>
</reference>
<dbReference type="GeneID" id="64690367"/>
<dbReference type="EMBL" id="JABBWM010000002">
    <property type="protein sequence ID" value="KAG2119613.1"/>
    <property type="molecule type" value="Genomic_DNA"/>
</dbReference>
<dbReference type="Proteomes" id="UP000823399">
    <property type="component" value="Unassembled WGS sequence"/>
</dbReference>
<evidence type="ECO:0000256" key="2">
    <source>
        <dbReference type="ARBA" id="ARBA00022553"/>
    </source>
</evidence>
<protein>
    <submittedName>
        <fullName evidence="4">Male sterility protein-domain-containing protein</fullName>
    </submittedName>
</protein>
<evidence type="ECO:0000256" key="1">
    <source>
        <dbReference type="ARBA" id="ARBA00022450"/>
    </source>
</evidence>
<keyword evidence="5" id="KW-1185">Reference proteome</keyword>
<keyword evidence="1" id="KW-0596">Phosphopantetheine</keyword>
<evidence type="ECO:0000313" key="4">
    <source>
        <dbReference type="EMBL" id="KAG2119613.1"/>
    </source>
</evidence>
<dbReference type="Gene3D" id="3.40.50.720">
    <property type="entry name" value="NAD(P)-binding Rossmann-like Domain"/>
    <property type="match status" value="1"/>
</dbReference>
<dbReference type="SUPFAM" id="SSF51735">
    <property type="entry name" value="NAD(P)-binding Rossmann-fold domains"/>
    <property type="match status" value="1"/>
</dbReference>
<proteinExistence type="predicted"/>
<evidence type="ECO:0000259" key="3">
    <source>
        <dbReference type="Pfam" id="PF07993"/>
    </source>
</evidence>
<dbReference type="AlphaFoldDB" id="A0A9P7FLM4"/>
<dbReference type="InterPro" id="IPR013120">
    <property type="entry name" value="FAR_NAD-bd"/>
</dbReference>
<organism evidence="4 5">
    <name type="scientific">Suillus discolor</name>
    <dbReference type="NCBI Taxonomy" id="1912936"/>
    <lineage>
        <taxon>Eukaryota</taxon>
        <taxon>Fungi</taxon>
        <taxon>Dikarya</taxon>
        <taxon>Basidiomycota</taxon>
        <taxon>Agaricomycotina</taxon>
        <taxon>Agaricomycetes</taxon>
        <taxon>Agaricomycetidae</taxon>
        <taxon>Boletales</taxon>
        <taxon>Suillineae</taxon>
        <taxon>Suillaceae</taxon>
        <taxon>Suillus</taxon>
    </lineage>
</organism>
<dbReference type="PANTHER" id="PTHR43439:SF2">
    <property type="entry name" value="ENZYME, PUTATIVE (JCVI)-RELATED"/>
    <property type="match status" value="1"/>
</dbReference>
<accession>A0A9P7FLM4</accession>
<dbReference type="Pfam" id="PF07993">
    <property type="entry name" value="NAD_binding_4"/>
    <property type="match status" value="1"/>
</dbReference>